<accession>A0ABP1CK03</accession>
<dbReference type="PROSITE" id="PS50815">
    <property type="entry name" value="HORMA"/>
    <property type="match status" value="1"/>
</dbReference>
<sequence>MTSDAPLSFNQAVRGISEFIEVAIHNILYVRQVYPADVFIRRKKYNLPVFQSRHPGLNDYISGAVKAVSDELAVGNVDKVIMVIKNKEEVPLERYIFAIQNMIQVEHFNKETSVEEAMTASTLGHYFRSFLVKLSMIESELGQYPLPDDLSFAIILELKDDKAPTVPQGKDPPPWVPASTQHTTAGASEGAELHMLRAVDTGIISLSLAVQESEQKLELEKQKNSKGKQKAT</sequence>
<dbReference type="EMBL" id="OZ037944">
    <property type="protein sequence ID" value="CAL1694959.1"/>
    <property type="molecule type" value="Genomic_DNA"/>
</dbReference>
<dbReference type="PANTHER" id="PTHR11842">
    <property type="entry name" value="MITOTIC SPINDLE ASSEMBLY CHECKPOINT PROTEIN MAD2"/>
    <property type="match status" value="1"/>
</dbReference>
<protein>
    <recommendedName>
        <fullName evidence="3">HORMA domain-containing protein</fullName>
    </recommendedName>
</protein>
<evidence type="ECO:0000256" key="2">
    <source>
        <dbReference type="SAM" id="MobiDB-lite"/>
    </source>
</evidence>
<proteinExistence type="inferred from homology"/>
<organism evidence="4 5">
    <name type="scientific">Somion occarium</name>
    <dbReference type="NCBI Taxonomy" id="3059160"/>
    <lineage>
        <taxon>Eukaryota</taxon>
        <taxon>Fungi</taxon>
        <taxon>Dikarya</taxon>
        <taxon>Basidiomycota</taxon>
        <taxon>Agaricomycotina</taxon>
        <taxon>Agaricomycetes</taxon>
        <taxon>Polyporales</taxon>
        <taxon>Cerrenaceae</taxon>
        <taxon>Somion</taxon>
    </lineage>
</organism>
<dbReference type="InterPro" id="IPR003511">
    <property type="entry name" value="HORMA_dom"/>
</dbReference>
<evidence type="ECO:0000259" key="3">
    <source>
        <dbReference type="PROSITE" id="PS50815"/>
    </source>
</evidence>
<dbReference type="InterPro" id="IPR036570">
    <property type="entry name" value="HORMA_dom_sf"/>
</dbReference>
<dbReference type="Gene3D" id="3.30.900.10">
    <property type="entry name" value="HORMA domain"/>
    <property type="match status" value="1"/>
</dbReference>
<keyword evidence="5" id="KW-1185">Reference proteome</keyword>
<evidence type="ECO:0000313" key="4">
    <source>
        <dbReference type="EMBL" id="CAL1694959.1"/>
    </source>
</evidence>
<evidence type="ECO:0000256" key="1">
    <source>
        <dbReference type="ARBA" id="ARBA00010348"/>
    </source>
</evidence>
<feature type="region of interest" description="Disordered" evidence="2">
    <location>
        <begin position="163"/>
        <end position="184"/>
    </location>
</feature>
<dbReference type="Proteomes" id="UP001497453">
    <property type="component" value="Chromosome 1"/>
</dbReference>
<comment type="similarity">
    <text evidence="1">Belongs to the MAD2 family.</text>
</comment>
<dbReference type="PANTHER" id="PTHR11842:SF10">
    <property type="entry name" value="MITOTIC SPINDLE ASSEMBLY CHECKPOINT PROTEIN MAD2B"/>
    <property type="match status" value="1"/>
</dbReference>
<reference evidence="5" key="1">
    <citation type="submission" date="2024-04" db="EMBL/GenBank/DDBJ databases">
        <authorList>
            <person name="Shaw F."/>
            <person name="Minotto A."/>
        </authorList>
    </citation>
    <scope>NUCLEOTIDE SEQUENCE [LARGE SCALE GENOMIC DNA]</scope>
</reference>
<evidence type="ECO:0000313" key="5">
    <source>
        <dbReference type="Proteomes" id="UP001497453"/>
    </source>
</evidence>
<dbReference type="InterPro" id="IPR045091">
    <property type="entry name" value="Mad2-like"/>
</dbReference>
<gene>
    <name evidence="4" type="ORF">GFSPODELE1_LOCUS532</name>
</gene>
<dbReference type="Pfam" id="PF02301">
    <property type="entry name" value="HORMA"/>
    <property type="match status" value="1"/>
</dbReference>
<feature type="domain" description="HORMA" evidence="3">
    <location>
        <begin position="10"/>
        <end position="210"/>
    </location>
</feature>
<dbReference type="SUPFAM" id="SSF56019">
    <property type="entry name" value="The spindle assembly checkpoint protein mad2"/>
    <property type="match status" value="1"/>
</dbReference>
<name>A0ABP1CK03_9APHY</name>